<evidence type="ECO:0000313" key="2">
    <source>
        <dbReference type="Proteomes" id="UP000479691"/>
    </source>
</evidence>
<name>A0A6G1LXJ6_ORBOL</name>
<gene>
    <name evidence="1" type="ORF">TWF788_007331</name>
</gene>
<accession>A0A6G1LXJ6</accession>
<dbReference type="AlphaFoldDB" id="A0A6G1LXJ6"/>
<reference evidence="1 2" key="1">
    <citation type="submission" date="2019-06" db="EMBL/GenBank/DDBJ databases">
        <authorList>
            <person name="Palmer J.M."/>
        </authorList>
    </citation>
    <scope>NUCLEOTIDE SEQUENCE [LARGE SCALE GENOMIC DNA]</scope>
    <source>
        <strain evidence="1 2">TWF788</strain>
    </source>
</reference>
<comment type="caution">
    <text evidence="1">The sequence shown here is derived from an EMBL/GenBank/DDBJ whole genome shotgun (WGS) entry which is preliminary data.</text>
</comment>
<evidence type="ECO:0000313" key="1">
    <source>
        <dbReference type="EMBL" id="KAF3191149.1"/>
    </source>
</evidence>
<proteinExistence type="predicted"/>
<sequence length="355" mass="39861">MNVPMFGSAALPSIGWGGIAVLTCFIAQGRSYILSTSTWNRYIQTEWANLESIAKQIDVLKYTINRDCPVGGGAPAFLPVSESLHQRSLLALIDVLGEARLAFRMSFAKLDQLSRMIKLKGPSPSQALRPGVARIPPADALREMLDSGWDELWPTNRVKEMLDEMHLVGANSVLVAIRISNNINDMPGWEHADSLTDQENIDNLARRIDSDGDFNAGGVEGVIIQPDLQQSRVVLKTRLRSLIKFLEFSRMQFRKFASKASIEMANPTLIDLIRDHDPNHGEEEAPFTFVDLLGNIAKWYECWIPEFQDFLYLVEHQLGPLPGPDWWDEEEPVTGLIEETGDPTPGLAMELEYWN</sequence>
<dbReference type="Proteomes" id="UP000479691">
    <property type="component" value="Unassembled WGS sequence"/>
</dbReference>
<protein>
    <submittedName>
        <fullName evidence="1">Uncharacterized protein</fullName>
    </submittedName>
</protein>
<organism evidence="1 2">
    <name type="scientific">Orbilia oligospora</name>
    <name type="common">Nematode-trapping fungus</name>
    <name type="synonym">Arthrobotrys oligospora</name>
    <dbReference type="NCBI Taxonomy" id="2813651"/>
    <lineage>
        <taxon>Eukaryota</taxon>
        <taxon>Fungi</taxon>
        <taxon>Dikarya</taxon>
        <taxon>Ascomycota</taxon>
        <taxon>Pezizomycotina</taxon>
        <taxon>Orbiliomycetes</taxon>
        <taxon>Orbiliales</taxon>
        <taxon>Orbiliaceae</taxon>
        <taxon>Orbilia</taxon>
    </lineage>
</organism>
<dbReference type="EMBL" id="JAABOE010000004">
    <property type="protein sequence ID" value="KAF3191149.1"/>
    <property type="molecule type" value="Genomic_DNA"/>
</dbReference>